<protein>
    <recommendedName>
        <fullName evidence="4">Tripeptidyl-peptidase 2</fullName>
        <ecNumber evidence="3">3.4.14.10</ecNumber>
    </recommendedName>
    <alternativeName>
        <fullName evidence="9">Tripeptidyl aminopeptidase</fullName>
    </alternativeName>
</protein>
<evidence type="ECO:0000313" key="18">
    <source>
        <dbReference type="Proteomes" id="UP000440578"/>
    </source>
</evidence>
<dbReference type="GO" id="GO:0006508">
    <property type="term" value="P:proteolysis"/>
    <property type="evidence" value="ECO:0007669"/>
    <property type="project" value="UniProtKB-KW"/>
</dbReference>
<feature type="compositionally biased region" description="Basic and acidic residues" evidence="11">
    <location>
        <begin position="785"/>
        <end position="795"/>
    </location>
</feature>
<name>A0A6A4VHM9_AMPAM</name>
<dbReference type="EC" id="3.4.14.10" evidence="3"/>
<dbReference type="Gene3D" id="2.60.40.3170">
    <property type="match status" value="1"/>
</dbReference>
<dbReference type="Pfam" id="PF12580">
    <property type="entry name" value="TPPII"/>
    <property type="match status" value="1"/>
</dbReference>
<dbReference type="Proteomes" id="UP000440578">
    <property type="component" value="Unassembled WGS sequence"/>
</dbReference>
<comment type="caution">
    <text evidence="17">The sequence shown here is derived from an EMBL/GenBank/DDBJ whole genome shotgun (WGS) entry which is preliminary data.</text>
</comment>
<dbReference type="OrthoDB" id="10256524at2759"/>
<evidence type="ECO:0000256" key="1">
    <source>
        <dbReference type="ARBA" id="ARBA00001910"/>
    </source>
</evidence>
<evidence type="ECO:0000256" key="9">
    <source>
        <dbReference type="ARBA" id="ARBA00032232"/>
    </source>
</evidence>
<dbReference type="InterPro" id="IPR048383">
    <property type="entry name" value="TPPII_Ig-like-1"/>
</dbReference>
<dbReference type="InterPro" id="IPR000209">
    <property type="entry name" value="Peptidase_S8/S53_dom"/>
</dbReference>
<evidence type="ECO:0000256" key="6">
    <source>
        <dbReference type="ARBA" id="ARBA00022670"/>
    </source>
</evidence>
<feature type="domain" description="Tripeptidyl-peptidase II galactose-binding" evidence="16">
    <location>
        <begin position="430"/>
        <end position="517"/>
    </location>
</feature>
<dbReference type="InterPro" id="IPR022229">
    <property type="entry name" value="TPPII_Ig-like-2"/>
</dbReference>
<dbReference type="AlphaFoldDB" id="A0A6A4VHM9"/>
<dbReference type="PANTHER" id="PTHR43806">
    <property type="entry name" value="PEPTIDASE S8"/>
    <property type="match status" value="1"/>
</dbReference>
<keyword evidence="5" id="KW-0031">Aminopeptidase</keyword>
<feature type="region of interest" description="Disordered" evidence="11">
    <location>
        <begin position="776"/>
        <end position="795"/>
    </location>
</feature>
<keyword evidence="8" id="KW-0720">Serine protease</keyword>
<dbReference type="Pfam" id="PF12583">
    <property type="entry name" value="TPPII_C"/>
    <property type="match status" value="1"/>
</dbReference>
<dbReference type="Pfam" id="PF00082">
    <property type="entry name" value="Peptidase_S8"/>
    <property type="match status" value="1"/>
</dbReference>
<dbReference type="InterPro" id="IPR050131">
    <property type="entry name" value="Peptidase_S8_subtilisin-like"/>
</dbReference>
<dbReference type="InterPro" id="IPR023828">
    <property type="entry name" value="Peptidase_S8_Ser-AS"/>
</dbReference>
<dbReference type="InterPro" id="IPR036852">
    <property type="entry name" value="Peptidase_S8/S53_dom_sf"/>
</dbReference>
<keyword evidence="6" id="KW-0645">Protease</keyword>
<dbReference type="Gene3D" id="1.25.40.710">
    <property type="match status" value="1"/>
</dbReference>
<feature type="domain" description="Peptidase S8/S53" evidence="12">
    <location>
        <begin position="7"/>
        <end position="271"/>
    </location>
</feature>
<evidence type="ECO:0000256" key="10">
    <source>
        <dbReference type="PROSITE-ProRule" id="PRU01240"/>
    </source>
</evidence>
<dbReference type="Pfam" id="PF21223">
    <property type="entry name" value="TPPII_Ig-like-1"/>
    <property type="match status" value="1"/>
</dbReference>
<evidence type="ECO:0000313" key="17">
    <source>
        <dbReference type="EMBL" id="KAF0293495.1"/>
    </source>
</evidence>
<sequence length="1019" mass="111092">MMAFGVNVYSDGNLLSIVTPSSSHGTHVSAIAAACFPDAPEKNGMAPGAQIVSINIGDGRVGTMETGTAIVRAMSHLMTCSAHYTVDLINMSYGEHSRWSDSGRLGELANELVNKHGVIWCASAGNAGPALNTIGAPPNLPAATPGTILGIGAYVTPPMMEACYGMRQCVPTMPYTWTSRDPSGSSGGRYITVCAPGCAITSVPNYTLQGCEQMNGTSMAAPNATGSIATLLSCLKGLGMEYSVYSVRRAIMATAETMNTPGADPFAVGSGMLRVDKALEHLKQHHCSVDKDVTFIATVAPNEAHGIYLRDGVDLRSRVIERAVSVKTQFVNQDAADPVKQINFSLRCVLTCEASWVQVAKYVQHMNSTRNFAVKVDARSLPEGVHATSIRAFDADQPERGALFEVPVTVVVPIQLDAADPQLERTLSLQPGQLQRLFIQVPDAASSAAVTLKSLEQEKDHRFVIHALQAVPHMSSKSCEFYKMAGLAPGTSYSETFKIEGGHILEVVVCKYWTSLGSADVSVTVSLDGLRPSAPTLAMTAAEVLRLDVSDALRATEMAAPSVILKGQLCTYRPSSAKVAPLVDDRDKLPDGRVIYGLTLTYGFNVAKGGEVTPDFQFLSDTLYESEFESQMWMLFDSNKQFIAAGDAYPSKYSVRVDKGEYTLLMRIRHEKRELLEKLSDLSLQITFKLSSELKLDTYYRYNDALTGTRRAGTAQMRPGLRLPLYVAPLPLSNNNRTSKLSLSAGHVLVGNLTLQPTRAANDKAGQFPFRYMIPDVPRKSGASKPDKEKTSKQDEYQNALKDFKIMWIGRLGAGGGDTATALLEEVLANGERLDRILANSAKLQTLDTMQEKDAAEIVRRADAVIQDVDRARLLTYYGRKNASTEDQSVKNDMERERSALLDAISRKGVVLCECAERKQPADVFSMATLANIQDLMNSALEFAEPTDAKLLPFSVRHAVAHGRFGLALRYQQKIADDRPSVDNEQKVCELYNKLGWSFLSDHLARSRTVRFPAQYRPM</sequence>
<dbReference type="PRINTS" id="PR00723">
    <property type="entry name" value="SUBTILISIN"/>
</dbReference>
<dbReference type="GO" id="GO:0008240">
    <property type="term" value="F:tripeptidyl-peptidase activity"/>
    <property type="evidence" value="ECO:0007669"/>
    <property type="project" value="UniProtKB-EC"/>
</dbReference>
<evidence type="ECO:0000256" key="4">
    <source>
        <dbReference type="ARBA" id="ARBA00020244"/>
    </source>
</evidence>
<comment type="similarity">
    <text evidence="2 10">Belongs to the peptidase S8 family.</text>
</comment>
<dbReference type="Gene3D" id="3.40.50.200">
    <property type="entry name" value="Peptidase S8/S53 domain"/>
    <property type="match status" value="1"/>
</dbReference>
<comment type="caution">
    <text evidence="10">Lacks conserved residue(s) required for the propagation of feature annotation.</text>
</comment>
<dbReference type="InterPro" id="IPR046939">
    <property type="entry name" value="TPPII_C_sf"/>
</dbReference>
<dbReference type="EMBL" id="VIIS01001742">
    <property type="protein sequence ID" value="KAF0293495.1"/>
    <property type="molecule type" value="Genomic_DNA"/>
</dbReference>
<dbReference type="SUPFAM" id="SSF52743">
    <property type="entry name" value="Subtilisin-like"/>
    <property type="match status" value="1"/>
</dbReference>
<evidence type="ECO:0000256" key="5">
    <source>
        <dbReference type="ARBA" id="ARBA00022438"/>
    </source>
</evidence>
<comment type="catalytic activity">
    <reaction evidence="1">
        <text>Release of an N-terminal tripeptide from a polypeptide.</text>
        <dbReference type="EC" id="3.4.14.10"/>
    </reaction>
</comment>
<gene>
    <name evidence="17" type="primary">TPP2</name>
    <name evidence="17" type="ORF">FJT64_000830</name>
</gene>
<dbReference type="PROSITE" id="PS51892">
    <property type="entry name" value="SUBTILASE"/>
    <property type="match status" value="1"/>
</dbReference>
<feature type="domain" description="Tripeptidyl-peptidase II first Ig-like" evidence="15">
    <location>
        <begin position="293"/>
        <end position="411"/>
    </location>
</feature>
<evidence type="ECO:0000256" key="3">
    <source>
        <dbReference type="ARBA" id="ARBA00012462"/>
    </source>
</evidence>
<dbReference type="GO" id="GO:0004252">
    <property type="term" value="F:serine-type endopeptidase activity"/>
    <property type="evidence" value="ECO:0007669"/>
    <property type="project" value="InterPro"/>
</dbReference>
<dbReference type="GO" id="GO:0005829">
    <property type="term" value="C:cytosol"/>
    <property type="evidence" value="ECO:0007669"/>
    <property type="project" value="TreeGrafter"/>
</dbReference>
<evidence type="ECO:0000256" key="2">
    <source>
        <dbReference type="ARBA" id="ARBA00011073"/>
    </source>
</evidence>
<reference evidence="17 18" key="1">
    <citation type="submission" date="2019-07" db="EMBL/GenBank/DDBJ databases">
        <title>Draft genome assembly of a fouling barnacle, Amphibalanus amphitrite (Darwin, 1854): The first reference genome for Thecostraca.</title>
        <authorList>
            <person name="Kim W."/>
        </authorList>
    </citation>
    <scope>NUCLEOTIDE SEQUENCE [LARGE SCALE GENOMIC DNA]</scope>
    <source>
        <strain evidence="17">SNU_AA5</strain>
        <tissue evidence="17">Soma without cirri and trophi</tissue>
    </source>
</reference>
<keyword evidence="7" id="KW-0378">Hydrolase</keyword>
<evidence type="ECO:0000256" key="8">
    <source>
        <dbReference type="ARBA" id="ARBA00022825"/>
    </source>
</evidence>
<evidence type="ECO:0000259" key="12">
    <source>
        <dbReference type="Pfam" id="PF00082"/>
    </source>
</evidence>
<dbReference type="InterPro" id="IPR048384">
    <property type="entry name" value="TPPII_GBD"/>
</dbReference>
<dbReference type="InterPro" id="IPR046940">
    <property type="entry name" value="TPPII_Ig-like_sf"/>
</dbReference>
<evidence type="ECO:0000259" key="15">
    <source>
        <dbReference type="Pfam" id="PF21223"/>
    </source>
</evidence>
<evidence type="ECO:0000259" key="13">
    <source>
        <dbReference type="Pfam" id="PF12580"/>
    </source>
</evidence>
<feature type="domain" description="Tripeptidyl peptidase II C-terminal" evidence="14">
    <location>
        <begin position="785"/>
        <end position="854"/>
    </location>
</feature>
<feature type="domain" description="Tripeptidyl peptidase II second Ig-like" evidence="13">
    <location>
        <begin position="556"/>
        <end position="733"/>
    </location>
</feature>
<keyword evidence="18" id="KW-1185">Reference proteome</keyword>
<evidence type="ECO:0000256" key="11">
    <source>
        <dbReference type="SAM" id="MobiDB-lite"/>
    </source>
</evidence>
<accession>A0A6A4VHM9</accession>
<organism evidence="17 18">
    <name type="scientific">Amphibalanus amphitrite</name>
    <name type="common">Striped barnacle</name>
    <name type="synonym">Balanus amphitrite</name>
    <dbReference type="NCBI Taxonomy" id="1232801"/>
    <lineage>
        <taxon>Eukaryota</taxon>
        <taxon>Metazoa</taxon>
        <taxon>Ecdysozoa</taxon>
        <taxon>Arthropoda</taxon>
        <taxon>Crustacea</taxon>
        <taxon>Multicrustacea</taxon>
        <taxon>Cirripedia</taxon>
        <taxon>Thoracica</taxon>
        <taxon>Thoracicalcarea</taxon>
        <taxon>Balanomorpha</taxon>
        <taxon>Balanoidea</taxon>
        <taxon>Balanidae</taxon>
        <taxon>Amphibalaninae</taxon>
        <taxon>Amphibalanus</taxon>
    </lineage>
</organism>
<dbReference type="GO" id="GO:0004177">
    <property type="term" value="F:aminopeptidase activity"/>
    <property type="evidence" value="ECO:0007669"/>
    <property type="project" value="UniProtKB-KW"/>
</dbReference>
<dbReference type="InterPro" id="IPR022232">
    <property type="entry name" value="TPPII_C_art"/>
</dbReference>
<dbReference type="PANTHER" id="PTHR43806:SF14">
    <property type="entry name" value="TRIPEPTIDYL-PEPTIDASE 2"/>
    <property type="match status" value="1"/>
</dbReference>
<evidence type="ECO:0000256" key="7">
    <source>
        <dbReference type="ARBA" id="ARBA00022801"/>
    </source>
</evidence>
<evidence type="ECO:0000259" key="14">
    <source>
        <dbReference type="Pfam" id="PF12583"/>
    </source>
</evidence>
<dbReference type="PROSITE" id="PS00138">
    <property type="entry name" value="SUBTILASE_SER"/>
    <property type="match status" value="1"/>
</dbReference>
<dbReference type="InterPro" id="IPR015500">
    <property type="entry name" value="Peptidase_S8_subtilisin-rel"/>
</dbReference>
<evidence type="ECO:0000259" key="16">
    <source>
        <dbReference type="Pfam" id="PF21316"/>
    </source>
</evidence>
<dbReference type="Pfam" id="PF21316">
    <property type="entry name" value="TPPII_GBD"/>
    <property type="match status" value="1"/>
</dbReference>
<proteinExistence type="inferred from homology"/>